<dbReference type="Proteomes" id="UP000030764">
    <property type="component" value="Unassembled WGS sequence"/>
</dbReference>
<gene>
    <name evidence="1" type="ORF">M513_12750</name>
</gene>
<protein>
    <submittedName>
        <fullName evidence="1">Uncharacterized protein</fullName>
    </submittedName>
</protein>
<name>A0A085LN33_9BILA</name>
<accession>A0A085LN33</accession>
<reference evidence="1 2" key="1">
    <citation type="journal article" date="2014" name="Nat. Genet.">
        <title>Genome and transcriptome of the porcine whipworm Trichuris suis.</title>
        <authorList>
            <person name="Jex A.R."/>
            <person name="Nejsum P."/>
            <person name="Schwarz E.M."/>
            <person name="Hu L."/>
            <person name="Young N.D."/>
            <person name="Hall R.S."/>
            <person name="Korhonen P.K."/>
            <person name="Liao S."/>
            <person name="Thamsborg S."/>
            <person name="Xia J."/>
            <person name="Xu P."/>
            <person name="Wang S."/>
            <person name="Scheerlinck J.P."/>
            <person name="Hofmann A."/>
            <person name="Sternberg P.W."/>
            <person name="Wang J."/>
            <person name="Gasser R.B."/>
        </authorList>
    </citation>
    <scope>NUCLEOTIDE SEQUENCE [LARGE SCALE GENOMIC DNA]</scope>
    <source>
        <strain evidence="1">DCEP-RM93M</strain>
    </source>
</reference>
<proteinExistence type="predicted"/>
<keyword evidence="2" id="KW-1185">Reference proteome</keyword>
<dbReference type="AlphaFoldDB" id="A0A085LN33"/>
<evidence type="ECO:0000313" key="1">
    <source>
        <dbReference type="EMBL" id="KFD46379.1"/>
    </source>
</evidence>
<dbReference type="EMBL" id="KL363375">
    <property type="protein sequence ID" value="KFD46379.1"/>
    <property type="molecule type" value="Genomic_DNA"/>
</dbReference>
<evidence type="ECO:0000313" key="2">
    <source>
        <dbReference type="Proteomes" id="UP000030764"/>
    </source>
</evidence>
<organism evidence="1 2">
    <name type="scientific">Trichuris suis</name>
    <name type="common">pig whipworm</name>
    <dbReference type="NCBI Taxonomy" id="68888"/>
    <lineage>
        <taxon>Eukaryota</taxon>
        <taxon>Metazoa</taxon>
        <taxon>Ecdysozoa</taxon>
        <taxon>Nematoda</taxon>
        <taxon>Enoplea</taxon>
        <taxon>Dorylaimia</taxon>
        <taxon>Trichinellida</taxon>
        <taxon>Trichuridae</taxon>
        <taxon>Trichuris</taxon>
    </lineage>
</organism>
<sequence>MGRRMFPFFEDECNKTDIDTWLACDSEDAGFQILNDDEITTTVSNLHGGPDEEEGEEEFYDDEMLENVCPSHEKAYQCLEVALQCFEMQE</sequence>